<dbReference type="PANTHER" id="PTHR43400">
    <property type="entry name" value="FUMARATE REDUCTASE"/>
    <property type="match status" value="1"/>
</dbReference>
<keyword evidence="3" id="KW-0274">FAD</keyword>
<feature type="domain" description="FAD-dependent oxidoreductase 2 FAD-binding" evidence="5">
    <location>
        <begin position="24"/>
        <end position="531"/>
    </location>
</feature>
<protein>
    <recommendedName>
        <fullName evidence="5">FAD-dependent oxidoreductase 2 FAD-binding domain-containing protein</fullName>
    </recommendedName>
</protein>
<evidence type="ECO:0000256" key="2">
    <source>
        <dbReference type="ARBA" id="ARBA00022630"/>
    </source>
</evidence>
<proteinExistence type="predicted"/>
<dbReference type="SUPFAM" id="SSF51905">
    <property type="entry name" value="FAD/NAD(P)-binding domain"/>
    <property type="match status" value="1"/>
</dbReference>
<accession>A0ABR9JR07</accession>
<dbReference type="Gene3D" id="3.90.700.10">
    <property type="entry name" value="Succinate dehydrogenase/fumarate reductase flavoprotein, catalytic domain"/>
    <property type="match status" value="1"/>
</dbReference>
<keyword evidence="4" id="KW-0560">Oxidoreductase</keyword>
<keyword evidence="7" id="KW-1185">Reference proteome</keyword>
<dbReference type="RefSeq" id="WP_192759615.1">
    <property type="nucleotide sequence ID" value="NZ_JADBDZ010000001.1"/>
</dbReference>
<name>A0ABR9JR07_9ACTN</name>
<evidence type="ECO:0000256" key="1">
    <source>
        <dbReference type="ARBA" id="ARBA00001974"/>
    </source>
</evidence>
<comment type="cofactor">
    <cofactor evidence="1">
        <name>FAD</name>
        <dbReference type="ChEBI" id="CHEBI:57692"/>
    </cofactor>
</comment>
<evidence type="ECO:0000313" key="7">
    <source>
        <dbReference type="Proteomes" id="UP000627838"/>
    </source>
</evidence>
<evidence type="ECO:0000313" key="6">
    <source>
        <dbReference type="EMBL" id="MBE1533000.1"/>
    </source>
</evidence>
<dbReference type="Pfam" id="PF00890">
    <property type="entry name" value="FAD_binding_2"/>
    <property type="match status" value="1"/>
</dbReference>
<dbReference type="InterPro" id="IPR027477">
    <property type="entry name" value="Succ_DH/fumarate_Rdtase_cat_sf"/>
</dbReference>
<dbReference type="InterPro" id="IPR003953">
    <property type="entry name" value="FAD-dep_OxRdtase_2_FAD-bd"/>
</dbReference>
<keyword evidence="2" id="KW-0285">Flavoprotein</keyword>
<gene>
    <name evidence="6" type="ORF">H4W34_002833</name>
</gene>
<dbReference type="InterPro" id="IPR036188">
    <property type="entry name" value="FAD/NAD-bd_sf"/>
</dbReference>
<dbReference type="InterPro" id="IPR050315">
    <property type="entry name" value="FAD-oxidoreductase_2"/>
</dbReference>
<dbReference type="Proteomes" id="UP000627838">
    <property type="component" value="Unassembled WGS sequence"/>
</dbReference>
<sequence>MDTSRTGSTVPDRTPGRAPDRVVDLLCVGGGLGGLAAAVRAHDLGADVLVAERSGMVGGVAAYSGGFVWVGASGLPDGGAHDSLEATESYLDHVQGEGRPVDREARRAYLNRAVEATHWYRDAGVPFEVIRGCPDLYHPAPGSTEEGRLLECVVPGASLGAWRERLRPSPYYETGVPRNDLYSPRARERDGLAELRREGAARDLLTHGSGLAGAFVRAALTERGVDCLLHHRAVELLMDGDAVAGAVLEGPDGRITVRARRGVLIAAGGYGGAPDAAELEDVPALVESAPPVVEGDGLLLAQRAGAATVRGADPFFSVGFPFPGETHPAGPGRDGDVPLHRPLLEHLGLPHSMIVNRDGERFGDESYYGALIGALRRYDGRRKRWANHPCWFIADDEFRRRYRLGPYAPGEPWPDAIVRADSPRGLAEAAGFDADGFAATVAAFNEGAERGTDDAFGRGTLPFIRRAYGDPDRVPNPNLGPVATPPFYALPLSIVGFGMGTLGLSIDGDGRVLRRDGRAVPGLYATGNAAATKELKGYVTGLANARNHTYAYAAATHAVTGPPPTGR</sequence>
<dbReference type="EMBL" id="JADBDZ010000001">
    <property type="protein sequence ID" value="MBE1533000.1"/>
    <property type="molecule type" value="Genomic_DNA"/>
</dbReference>
<evidence type="ECO:0000256" key="4">
    <source>
        <dbReference type="ARBA" id="ARBA00023002"/>
    </source>
</evidence>
<evidence type="ECO:0000259" key="5">
    <source>
        <dbReference type="Pfam" id="PF00890"/>
    </source>
</evidence>
<reference evidence="6 7" key="1">
    <citation type="submission" date="2020-10" db="EMBL/GenBank/DDBJ databases">
        <title>Sequencing the genomes of 1000 actinobacteria strains.</title>
        <authorList>
            <person name="Klenk H.-P."/>
        </authorList>
    </citation>
    <scope>NUCLEOTIDE SEQUENCE [LARGE SCALE GENOMIC DNA]</scope>
    <source>
        <strain evidence="6 7">DSM 46744</strain>
    </source>
</reference>
<comment type="caution">
    <text evidence="6">The sequence shown here is derived from an EMBL/GenBank/DDBJ whole genome shotgun (WGS) entry which is preliminary data.</text>
</comment>
<dbReference type="PANTHER" id="PTHR43400:SF10">
    <property type="entry name" value="3-OXOSTEROID 1-DEHYDROGENASE"/>
    <property type="match status" value="1"/>
</dbReference>
<dbReference type="SUPFAM" id="SSF56425">
    <property type="entry name" value="Succinate dehydrogenase/fumarate reductase flavoprotein, catalytic domain"/>
    <property type="match status" value="1"/>
</dbReference>
<organism evidence="6 7">
    <name type="scientific">Actinomadura algeriensis</name>
    <dbReference type="NCBI Taxonomy" id="1679523"/>
    <lineage>
        <taxon>Bacteria</taxon>
        <taxon>Bacillati</taxon>
        <taxon>Actinomycetota</taxon>
        <taxon>Actinomycetes</taxon>
        <taxon>Streptosporangiales</taxon>
        <taxon>Thermomonosporaceae</taxon>
        <taxon>Actinomadura</taxon>
    </lineage>
</organism>
<evidence type="ECO:0000256" key="3">
    <source>
        <dbReference type="ARBA" id="ARBA00022827"/>
    </source>
</evidence>
<dbReference type="Gene3D" id="3.50.50.60">
    <property type="entry name" value="FAD/NAD(P)-binding domain"/>
    <property type="match status" value="2"/>
</dbReference>